<evidence type="ECO:0000313" key="3">
    <source>
        <dbReference type="Proteomes" id="UP000566819"/>
    </source>
</evidence>
<feature type="region of interest" description="Disordered" evidence="1">
    <location>
        <begin position="151"/>
        <end position="188"/>
    </location>
</feature>
<dbReference type="EMBL" id="JAAMPI010000002">
    <property type="protein sequence ID" value="KAF4638020.1"/>
    <property type="molecule type" value="Genomic_DNA"/>
</dbReference>
<comment type="caution">
    <text evidence="2">The sequence shown here is derived from an EMBL/GenBank/DDBJ whole genome shotgun (WGS) entry which is preliminary data.</text>
</comment>
<accession>A0A8H4RZK2</accession>
<reference evidence="2 3" key="1">
    <citation type="submission" date="2020-03" db="EMBL/GenBank/DDBJ databases">
        <title>Draft Genome Sequence of Cudoniella acicularis.</title>
        <authorList>
            <person name="Buettner E."/>
            <person name="Kellner H."/>
        </authorList>
    </citation>
    <scope>NUCLEOTIDE SEQUENCE [LARGE SCALE GENOMIC DNA]</scope>
    <source>
        <strain evidence="2 3">DSM 108380</strain>
    </source>
</reference>
<dbReference type="Proteomes" id="UP000566819">
    <property type="component" value="Unassembled WGS sequence"/>
</dbReference>
<feature type="region of interest" description="Disordered" evidence="1">
    <location>
        <begin position="100"/>
        <end position="126"/>
    </location>
</feature>
<feature type="compositionally biased region" description="Basic and acidic residues" evidence="1">
    <location>
        <begin position="102"/>
        <end position="112"/>
    </location>
</feature>
<evidence type="ECO:0000313" key="2">
    <source>
        <dbReference type="EMBL" id="KAF4638020.1"/>
    </source>
</evidence>
<protein>
    <submittedName>
        <fullName evidence="2">Uncharacterized protein</fullName>
    </submittedName>
</protein>
<evidence type="ECO:0000256" key="1">
    <source>
        <dbReference type="SAM" id="MobiDB-lite"/>
    </source>
</evidence>
<dbReference type="AlphaFoldDB" id="A0A8H4RZK2"/>
<sequence length="225" mass="24105">MTSGYVPPSSFSDWCSSFDQSSYLLSVSARDSDLFGCQVAASPHRSDVKPALPGWLNPASNCFSEIQIAIPKLSPKPGPTSCGPMSPLKSAFTVTIVSNQSDDGRRIDHDESSGDDDSQIEHGPQHPGAVLVNFQALNIIIGHADGDCHQNHQGSDSALNVKCSPKGPAGSHESSNVGQEDENDDDVSVDAVEDKKLVTDDGTNCQIMRNPDGRHVARWRVIPIR</sequence>
<feature type="compositionally biased region" description="Acidic residues" evidence="1">
    <location>
        <begin position="179"/>
        <end position="188"/>
    </location>
</feature>
<proteinExistence type="predicted"/>
<name>A0A8H4RZK2_9HELO</name>
<keyword evidence="3" id="KW-1185">Reference proteome</keyword>
<dbReference type="OrthoDB" id="10646473at2759"/>
<organism evidence="2 3">
    <name type="scientific">Cudoniella acicularis</name>
    <dbReference type="NCBI Taxonomy" id="354080"/>
    <lineage>
        <taxon>Eukaryota</taxon>
        <taxon>Fungi</taxon>
        <taxon>Dikarya</taxon>
        <taxon>Ascomycota</taxon>
        <taxon>Pezizomycotina</taxon>
        <taxon>Leotiomycetes</taxon>
        <taxon>Helotiales</taxon>
        <taxon>Tricladiaceae</taxon>
        <taxon>Cudoniella</taxon>
    </lineage>
</organism>
<gene>
    <name evidence="2" type="ORF">G7Y89_g41</name>
</gene>